<dbReference type="Pfam" id="PF12697">
    <property type="entry name" value="Abhydrolase_6"/>
    <property type="match status" value="1"/>
</dbReference>
<dbReference type="GO" id="GO:0046464">
    <property type="term" value="P:acylglycerol catabolic process"/>
    <property type="evidence" value="ECO:0007669"/>
    <property type="project" value="TreeGrafter"/>
</dbReference>
<evidence type="ECO:0000313" key="2">
    <source>
        <dbReference type="EMBL" id="SCG74893.1"/>
    </source>
</evidence>
<evidence type="ECO:0000259" key="1">
    <source>
        <dbReference type="Pfam" id="PF12697"/>
    </source>
</evidence>
<dbReference type="InterPro" id="IPR000073">
    <property type="entry name" value="AB_hydrolase_1"/>
</dbReference>
<evidence type="ECO:0000313" key="3">
    <source>
        <dbReference type="Proteomes" id="UP000198215"/>
    </source>
</evidence>
<proteinExistence type="predicted"/>
<accession>A0A1C5JWJ1</accession>
<dbReference type="InterPro" id="IPR050266">
    <property type="entry name" value="AB_hydrolase_sf"/>
</dbReference>
<protein>
    <submittedName>
        <fullName evidence="2">Lysophospholipase, alpha-beta hydrolase superfamily</fullName>
    </submittedName>
</protein>
<dbReference type="PANTHER" id="PTHR43798">
    <property type="entry name" value="MONOACYLGLYCEROL LIPASE"/>
    <property type="match status" value="1"/>
</dbReference>
<name>A0A1C5JWJ1_9ACTN</name>
<dbReference type="PANTHER" id="PTHR43798:SF5">
    <property type="entry name" value="MONOACYLGLYCEROL LIPASE ABHD6"/>
    <property type="match status" value="1"/>
</dbReference>
<dbReference type="InterPro" id="IPR029058">
    <property type="entry name" value="AB_hydrolase_fold"/>
</dbReference>
<dbReference type="Proteomes" id="UP000198215">
    <property type="component" value="Chromosome I"/>
</dbReference>
<sequence length="269" mass="28065">MPRIAFERRGSGPPLVLLHGIGHHWAAWLPVLDLLAARHDVLALDLPGFGRSPVPAGGLPRDMAGVVAGVAAFCAALGLDRPHVAGNSLGGAIALELAAAGHAASATALSPAGFCTPRELRRALAVLGLHRAAARMPAPVVRSVLASGPLRSLAFGMIVARPERLAVEVAIADTWALRDARAFRAVARAGRRYTFAGVPTVPVTVAWGTRDRILPHRQAALARSRLPDARHLDLVDCGHVPMHDDPELVASVILETTGGRPGYSPAPTG</sequence>
<dbReference type="GO" id="GO:0047372">
    <property type="term" value="F:monoacylglycerol lipase activity"/>
    <property type="evidence" value="ECO:0007669"/>
    <property type="project" value="TreeGrafter"/>
</dbReference>
<feature type="domain" description="AB hydrolase-1" evidence="1">
    <location>
        <begin position="15"/>
        <end position="251"/>
    </location>
</feature>
<organism evidence="2 3">
    <name type="scientific">Micromonospora coxensis</name>
    <dbReference type="NCBI Taxonomy" id="356852"/>
    <lineage>
        <taxon>Bacteria</taxon>
        <taxon>Bacillati</taxon>
        <taxon>Actinomycetota</taxon>
        <taxon>Actinomycetes</taxon>
        <taxon>Micromonosporales</taxon>
        <taxon>Micromonosporaceae</taxon>
        <taxon>Micromonospora</taxon>
    </lineage>
</organism>
<dbReference type="PRINTS" id="PR00111">
    <property type="entry name" value="ABHYDROLASE"/>
</dbReference>
<dbReference type="SUPFAM" id="SSF53474">
    <property type="entry name" value="alpha/beta-Hydrolases"/>
    <property type="match status" value="1"/>
</dbReference>
<gene>
    <name evidence="2" type="ORF">GA0070614_5554</name>
</gene>
<dbReference type="GO" id="GO:0016020">
    <property type="term" value="C:membrane"/>
    <property type="evidence" value="ECO:0007669"/>
    <property type="project" value="TreeGrafter"/>
</dbReference>
<dbReference type="Gene3D" id="3.40.50.1820">
    <property type="entry name" value="alpha/beta hydrolase"/>
    <property type="match status" value="1"/>
</dbReference>
<dbReference type="EMBL" id="LT607753">
    <property type="protein sequence ID" value="SCG74893.1"/>
    <property type="molecule type" value="Genomic_DNA"/>
</dbReference>
<keyword evidence="2" id="KW-0378">Hydrolase</keyword>
<keyword evidence="3" id="KW-1185">Reference proteome</keyword>
<dbReference type="AlphaFoldDB" id="A0A1C5JWJ1"/>
<reference evidence="3" key="1">
    <citation type="submission" date="2016-06" db="EMBL/GenBank/DDBJ databases">
        <authorList>
            <person name="Varghese N."/>
            <person name="Submissions Spin"/>
        </authorList>
    </citation>
    <scope>NUCLEOTIDE SEQUENCE [LARGE SCALE GENOMIC DNA]</scope>
    <source>
        <strain evidence="3">DSM 45161</strain>
    </source>
</reference>